<accession>A0A4P6YAJ8</accession>
<evidence type="ECO:0000313" key="2">
    <source>
        <dbReference type="Proteomes" id="UP000291124"/>
    </source>
</evidence>
<dbReference type="NCBIfam" id="TIGR04256">
    <property type="entry name" value="GxxExxY"/>
    <property type="match status" value="1"/>
</dbReference>
<keyword evidence="2" id="KW-1185">Reference proteome</keyword>
<reference evidence="2" key="1">
    <citation type="submission" date="2019-03" db="EMBL/GenBank/DDBJ databases">
        <title>Flavobacterium sp.</title>
        <authorList>
            <person name="Kim H."/>
        </authorList>
    </citation>
    <scope>NUCLEOTIDE SEQUENCE [LARGE SCALE GENOMIC DNA]</scope>
    <source>
        <strain evidence="2">GS13</strain>
    </source>
</reference>
<dbReference type="InterPro" id="IPR026350">
    <property type="entry name" value="GxxExxY"/>
</dbReference>
<evidence type="ECO:0000313" key="1">
    <source>
        <dbReference type="EMBL" id="QBN19148.1"/>
    </source>
</evidence>
<gene>
    <name evidence="1" type="ORF">E1750_10165</name>
</gene>
<dbReference type="Pfam" id="PF13366">
    <property type="entry name" value="PDDEXK_3"/>
    <property type="match status" value="1"/>
</dbReference>
<protein>
    <submittedName>
        <fullName evidence="1">GxxExxY protein</fullName>
    </submittedName>
</protein>
<dbReference type="Proteomes" id="UP000291124">
    <property type="component" value="Chromosome"/>
</dbReference>
<organism evidence="1 2">
    <name type="scientific">Flavobacterium nackdongense</name>
    <dbReference type="NCBI Taxonomy" id="2547394"/>
    <lineage>
        <taxon>Bacteria</taxon>
        <taxon>Pseudomonadati</taxon>
        <taxon>Bacteroidota</taxon>
        <taxon>Flavobacteriia</taxon>
        <taxon>Flavobacteriales</taxon>
        <taxon>Flavobacteriaceae</taxon>
        <taxon>Flavobacterium</taxon>
    </lineage>
</organism>
<name>A0A4P6YAJ8_9FLAO</name>
<dbReference type="EMBL" id="CP037933">
    <property type="protein sequence ID" value="QBN19148.1"/>
    <property type="molecule type" value="Genomic_DNA"/>
</dbReference>
<dbReference type="KEGG" id="fnk:E1750_10165"/>
<dbReference type="AlphaFoldDB" id="A0A4P6YAJ8"/>
<proteinExistence type="predicted"/>
<dbReference type="OrthoDB" id="9806869at2"/>
<sequence length="133" mass="15516">MSNLLHKGTTDSILKTYYDVYNQLGYGFLEKVYQNAMYFELKSLGYKVEAQKPIKVYFKNQLIGEYFADLLIEGKVIVELKACELLMKVHSAQLMNYLKATEIEVGLLLNFGEDPEFKRIIYTNDRKQNKKNP</sequence>
<dbReference type="RefSeq" id="WP_133276667.1">
    <property type="nucleotide sequence ID" value="NZ_CP037933.1"/>
</dbReference>